<comment type="subcellular location">
    <subcellularLocation>
        <location evidence="1">Cell membrane</location>
        <topology evidence="1">Multi-pass membrane protein</topology>
    </subcellularLocation>
</comment>
<keyword evidence="15" id="KW-1185">Reference proteome</keyword>
<dbReference type="InterPro" id="IPR040690">
    <property type="entry name" value="FtsX_ECD"/>
</dbReference>
<dbReference type="InterPro" id="IPR003838">
    <property type="entry name" value="ABC3_permease_C"/>
</dbReference>
<evidence type="ECO:0000256" key="11">
    <source>
        <dbReference type="SAM" id="Phobius"/>
    </source>
</evidence>
<dbReference type="InterPro" id="IPR004513">
    <property type="entry name" value="FtsX"/>
</dbReference>
<protein>
    <recommendedName>
        <fullName evidence="3 10">Cell division protein FtsX</fullName>
    </recommendedName>
</protein>
<feature type="transmembrane region" description="Helical" evidence="11">
    <location>
        <begin position="172"/>
        <end position="196"/>
    </location>
</feature>
<comment type="similarity">
    <text evidence="2 10">Belongs to the ABC-4 integral membrane protein family. FtsX subfamily.</text>
</comment>
<dbReference type="PANTHER" id="PTHR47755:SF1">
    <property type="entry name" value="CELL DIVISION PROTEIN FTSX"/>
    <property type="match status" value="1"/>
</dbReference>
<evidence type="ECO:0000256" key="5">
    <source>
        <dbReference type="ARBA" id="ARBA00022618"/>
    </source>
</evidence>
<comment type="caution">
    <text evidence="14">The sequence shown here is derived from an EMBL/GenBank/DDBJ whole genome shotgun (WGS) entry which is preliminary data.</text>
</comment>
<feature type="transmembrane region" description="Helical" evidence="11">
    <location>
        <begin position="273"/>
        <end position="292"/>
    </location>
</feature>
<name>A0A833MAX6_9FIRM</name>
<keyword evidence="6 11" id="KW-0812">Transmembrane</keyword>
<dbReference type="Pfam" id="PF18075">
    <property type="entry name" value="FtsX_ECD"/>
    <property type="match status" value="1"/>
</dbReference>
<accession>A0A833MAX6</accession>
<reference evidence="14 15" key="1">
    <citation type="submission" date="2019-10" db="EMBL/GenBank/DDBJ databases">
        <title>Alkaliphilus serpentinus sp. nov. and Alkaliphilus pronyensis sp. nov., two novel anaerobic alkaliphilic species isolated from the serpentinized-hosted hydrothermal field of the Prony Bay (New Caledonia).</title>
        <authorList>
            <person name="Postec A."/>
        </authorList>
    </citation>
    <scope>NUCLEOTIDE SEQUENCE [LARGE SCALE GENOMIC DNA]</scope>
    <source>
        <strain evidence="14 15">LacT</strain>
    </source>
</reference>
<keyword evidence="4 10" id="KW-1003">Cell membrane</keyword>
<keyword evidence="5 10" id="KW-0132">Cell division</keyword>
<evidence type="ECO:0000256" key="10">
    <source>
        <dbReference type="PIRNR" id="PIRNR003097"/>
    </source>
</evidence>
<feature type="transmembrane region" description="Helical" evidence="11">
    <location>
        <begin position="25"/>
        <end position="48"/>
    </location>
</feature>
<dbReference type="AlphaFoldDB" id="A0A833MAX6"/>
<evidence type="ECO:0000259" key="12">
    <source>
        <dbReference type="Pfam" id="PF02687"/>
    </source>
</evidence>
<feature type="domain" description="ABC3 transporter permease C-terminal" evidence="12">
    <location>
        <begin position="176"/>
        <end position="286"/>
    </location>
</feature>
<dbReference type="Proteomes" id="UP000465601">
    <property type="component" value="Unassembled WGS sequence"/>
</dbReference>
<comment type="function">
    <text evidence="10">Part of the ABC transporter FtsEX involved in asymmetric cellular division facilitating the initiation of sporulation.</text>
</comment>
<dbReference type="PIRSF" id="PIRSF003097">
    <property type="entry name" value="FtsX"/>
    <property type="match status" value="1"/>
</dbReference>
<evidence type="ECO:0000259" key="13">
    <source>
        <dbReference type="Pfam" id="PF18075"/>
    </source>
</evidence>
<dbReference type="Gene3D" id="3.30.70.3040">
    <property type="match status" value="1"/>
</dbReference>
<dbReference type="OrthoDB" id="9812531at2"/>
<evidence type="ECO:0000256" key="3">
    <source>
        <dbReference type="ARBA" id="ARBA00021907"/>
    </source>
</evidence>
<evidence type="ECO:0000256" key="6">
    <source>
        <dbReference type="ARBA" id="ARBA00022692"/>
    </source>
</evidence>
<evidence type="ECO:0000313" key="15">
    <source>
        <dbReference type="Proteomes" id="UP000465601"/>
    </source>
</evidence>
<dbReference type="RefSeq" id="WP_151864361.1">
    <property type="nucleotide sequence ID" value="NZ_WBZB01000002.1"/>
</dbReference>
<evidence type="ECO:0000256" key="8">
    <source>
        <dbReference type="ARBA" id="ARBA00023136"/>
    </source>
</evidence>
<dbReference type="InterPro" id="IPR058204">
    <property type="entry name" value="FtsX_firmicutes-type"/>
</dbReference>
<gene>
    <name evidence="14" type="ORF">F8153_00380</name>
</gene>
<dbReference type="NCBIfam" id="NF038347">
    <property type="entry name" value="FtsX_Gpos"/>
    <property type="match status" value="1"/>
</dbReference>
<keyword evidence="7 11" id="KW-1133">Transmembrane helix</keyword>
<dbReference type="GO" id="GO:0005886">
    <property type="term" value="C:plasma membrane"/>
    <property type="evidence" value="ECO:0007669"/>
    <property type="project" value="UniProtKB-SubCell"/>
</dbReference>
<evidence type="ECO:0000256" key="7">
    <source>
        <dbReference type="ARBA" id="ARBA00022989"/>
    </source>
</evidence>
<evidence type="ECO:0000256" key="9">
    <source>
        <dbReference type="ARBA" id="ARBA00023306"/>
    </source>
</evidence>
<keyword evidence="8 10" id="KW-0472">Membrane</keyword>
<dbReference type="EMBL" id="WBZB01000002">
    <property type="protein sequence ID" value="KAB3533544.1"/>
    <property type="molecule type" value="Genomic_DNA"/>
</dbReference>
<dbReference type="GO" id="GO:0051301">
    <property type="term" value="P:cell division"/>
    <property type="evidence" value="ECO:0007669"/>
    <property type="project" value="UniProtKB-KW"/>
</dbReference>
<dbReference type="PANTHER" id="PTHR47755">
    <property type="entry name" value="CELL DIVISION PROTEIN FTSX"/>
    <property type="match status" value="1"/>
</dbReference>
<evidence type="ECO:0000256" key="4">
    <source>
        <dbReference type="ARBA" id="ARBA00022475"/>
    </source>
</evidence>
<feature type="domain" description="FtsX extracellular" evidence="13">
    <location>
        <begin position="62"/>
        <end position="152"/>
    </location>
</feature>
<evidence type="ECO:0000256" key="2">
    <source>
        <dbReference type="ARBA" id="ARBA00007379"/>
    </source>
</evidence>
<organism evidence="14 15">
    <name type="scientific">Alkaliphilus serpentinus</name>
    <dbReference type="NCBI Taxonomy" id="1482731"/>
    <lineage>
        <taxon>Bacteria</taxon>
        <taxon>Bacillati</taxon>
        <taxon>Bacillota</taxon>
        <taxon>Clostridia</taxon>
        <taxon>Peptostreptococcales</taxon>
        <taxon>Natronincolaceae</taxon>
        <taxon>Alkaliphilus</taxon>
    </lineage>
</organism>
<proteinExistence type="inferred from homology"/>
<keyword evidence="9 10" id="KW-0131">Cell cycle</keyword>
<feature type="transmembrane region" description="Helical" evidence="11">
    <location>
        <begin position="216"/>
        <end position="239"/>
    </location>
</feature>
<sequence length="298" mass="33240">MKIRTLKYMMKQGFVGLWRNKNMSLASITSVAASLVVLGLIIILVLNINNIASLTQLQFDTVQVYVQEELTEEEISLLGSNIEAIKGVETALYESKEQAMLNMKERWGEQGYLLETLEENPLPNSYVINLEGIDYADGVVSNLKNLEGVDEVKYYKEIIENLLKIAGFIRTVGLALIGILILVAMFIISNTVKLALNARRQEINIMKYVGATNWFIRWPFIVEGVILGLLGAMIALVVVRYGYGYTFDAINNKFTVVFSAYLLPLDILMGRTMMMFAVIGAGVGALGSIVSLRKHLRV</sequence>
<dbReference type="Pfam" id="PF02687">
    <property type="entry name" value="FtsX"/>
    <property type="match status" value="1"/>
</dbReference>
<evidence type="ECO:0000313" key="14">
    <source>
        <dbReference type="EMBL" id="KAB3533544.1"/>
    </source>
</evidence>
<evidence type="ECO:0000256" key="1">
    <source>
        <dbReference type="ARBA" id="ARBA00004651"/>
    </source>
</evidence>